<dbReference type="SMART" id="SM00341">
    <property type="entry name" value="HRDC"/>
    <property type="match status" value="1"/>
</dbReference>
<dbReference type="Pfam" id="PF00570">
    <property type="entry name" value="HRDC"/>
    <property type="match status" value="1"/>
</dbReference>
<reference evidence="3" key="1">
    <citation type="journal article" date="2019" name="Int. J. Syst. Evol. Microbiol.">
        <title>The Global Catalogue of Microorganisms (GCM) 10K type strain sequencing project: providing services to taxonomists for standard genome sequencing and annotation.</title>
        <authorList>
            <consortium name="The Broad Institute Genomics Platform"/>
            <consortium name="The Broad Institute Genome Sequencing Center for Infectious Disease"/>
            <person name="Wu L."/>
            <person name="Ma J."/>
        </authorList>
    </citation>
    <scope>NUCLEOTIDE SEQUENCE [LARGE SCALE GENOMIC DNA]</scope>
    <source>
        <strain evidence="3">CCUG 66188</strain>
    </source>
</reference>
<accession>A0ABV9KZ81</accession>
<dbReference type="InterPro" id="IPR010997">
    <property type="entry name" value="HRDC-like_sf"/>
</dbReference>
<dbReference type="Proteomes" id="UP001596023">
    <property type="component" value="Unassembled WGS sequence"/>
</dbReference>
<dbReference type="InterPro" id="IPR002121">
    <property type="entry name" value="HRDC_dom"/>
</dbReference>
<sequence length="151" mass="17136">MQFKLFTVPTSDDGAAIEEMNKFLRSHKILEVEQQLVSTRTGSQWHFCVKYLANAQIENKPQNAVRIDYKEVLDEKAFAVFSLLREIRKKIAGEDSLPVYAVFTNEELAGIAVLSEITVESIKEVNGVGDKKAERFGKRLVDHYNQTQTEG</sequence>
<evidence type="ECO:0000313" key="2">
    <source>
        <dbReference type="EMBL" id="MFC4675367.1"/>
    </source>
</evidence>
<evidence type="ECO:0000313" key="3">
    <source>
        <dbReference type="Proteomes" id="UP001596023"/>
    </source>
</evidence>
<name>A0ABV9KZ81_9BACT</name>
<feature type="domain" description="HRDC" evidence="1">
    <location>
        <begin position="74"/>
        <end position="151"/>
    </location>
</feature>
<organism evidence="2 3">
    <name type="scientific">Dysgonomonas termitidis</name>
    <dbReference type="NCBI Taxonomy" id="1516126"/>
    <lineage>
        <taxon>Bacteria</taxon>
        <taxon>Pseudomonadati</taxon>
        <taxon>Bacteroidota</taxon>
        <taxon>Bacteroidia</taxon>
        <taxon>Bacteroidales</taxon>
        <taxon>Dysgonomonadaceae</taxon>
        <taxon>Dysgonomonas</taxon>
    </lineage>
</organism>
<dbReference type="RefSeq" id="WP_379998536.1">
    <property type="nucleotide sequence ID" value="NZ_JBHSGN010000099.1"/>
</dbReference>
<proteinExistence type="predicted"/>
<dbReference type="PROSITE" id="PS50967">
    <property type="entry name" value="HRDC"/>
    <property type="match status" value="1"/>
</dbReference>
<gene>
    <name evidence="2" type="ORF">ACFO6W_16870</name>
</gene>
<protein>
    <submittedName>
        <fullName evidence="2">HRDC domain-containing protein</fullName>
    </submittedName>
</protein>
<comment type="caution">
    <text evidence="2">The sequence shown here is derived from an EMBL/GenBank/DDBJ whole genome shotgun (WGS) entry which is preliminary data.</text>
</comment>
<dbReference type="SUPFAM" id="SSF47819">
    <property type="entry name" value="HRDC-like"/>
    <property type="match status" value="1"/>
</dbReference>
<dbReference type="Gene3D" id="1.10.150.80">
    <property type="entry name" value="HRDC domain"/>
    <property type="match status" value="1"/>
</dbReference>
<dbReference type="InterPro" id="IPR044876">
    <property type="entry name" value="HRDC_dom_sf"/>
</dbReference>
<dbReference type="EMBL" id="JBHSGN010000099">
    <property type="protein sequence ID" value="MFC4675367.1"/>
    <property type="molecule type" value="Genomic_DNA"/>
</dbReference>
<evidence type="ECO:0000259" key="1">
    <source>
        <dbReference type="PROSITE" id="PS50967"/>
    </source>
</evidence>
<keyword evidence="3" id="KW-1185">Reference proteome</keyword>